<reference evidence="2 3" key="1">
    <citation type="submission" date="2014-05" db="EMBL/GenBank/DDBJ databases">
        <authorList>
            <person name="Daugherty S.C."/>
            <person name="Tallon L.J."/>
            <person name="Sadzewicz L."/>
            <person name="Kilian M."/>
            <person name="Tettelin H."/>
        </authorList>
    </citation>
    <scope>NUCLEOTIDE SEQUENCE [LARGE SCALE GENOMIC DNA]</scope>
    <source>
        <strain evidence="2 3">SK629</strain>
    </source>
</reference>
<proteinExistence type="predicted"/>
<evidence type="ECO:0000313" key="2">
    <source>
        <dbReference type="EMBL" id="KEQ37822.1"/>
    </source>
</evidence>
<gene>
    <name evidence="2" type="ORF">SK629_0332</name>
</gene>
<protein>
    <submittedName>
        <fullName evidence="2">Helix-turn-helix family protein</fullName>
    </submittedName>
</protein>
<sequence>MLIGQKIKEIRIEKGISRPDFCGDEQELTVRQLSRIESGASQPSLPKLDYIARRLGVPAYSLMPDFSALPSAYLELKYQILREPIYGKEEEYDKKEACLEEIENLFYEQLPSEEKVWFEATRATIDVIRSERPEYGETVLDDYFKTIYDKELFLINELEVINLYFAIVLTKIKQGQNQIEEINRIHSFLVRLTNHVELIAPEYLFALSNTLFSGLACLDNLSSYDSLSTYIFSLNQIMEKTQDFQKKPIVLMLEWKLSLIINNDYVSAEQFYQKSKLFADIIENSYLVTMLEKQWQEDLKKYL</sequence>
<dbReference type="CDD" id="cd00093">
    <property type="entry name" value="HTH_XRE"/>
    <property type="match status" value="1"/>
</dbReference>
<dbReference type="EMBL" id="JPFU01000004">
    <property type="protein sequence ID" value="KEQ37822.1"/>
    <property type="molecule type" value="Genomic_DNA"/>
</dbReference>
<dbReference type="InterPro" id="IPR001387">
    <property type="entry name" value="Cro/C1-type_HTH"/>
</dbReference>
<name>A0A081Q4E9_STRMT</name>
<accession>A0A081Q4E9</accession>
<dbReference type="PATRIC" id="fig|28037.95.peg.293"/>
<dbReference type="InterPro" id="IPR040799">
    <property type="entry name" value="ComR_TPR"/>
</dbReference>
<dbReference type="PROSITE" id="PS50943">
    <property type="entry name" value="HTH_CROC1"/>
    <property type="match status" value="1"/>
</dbReference>
<dbReference type="RefSeq" id="WP_042900295.1">
    <property type="nucleotide sequence ID" value="NZ_JPFU01000004.1"/>
</dbReference>
<organism evidence="2 3">
    <name type="scientific">Streptococcus mitis</name>
    <dbReference type="NCBI Taxonomy" id="28037"/>
    <lineage>
        <taxon>Bacteria</taxon>
        <taxon>Bacillati</taxon>
        <taxon>Bacillota</taxon>
        <taxon>Bacilli</taxon>
        <taxon>Lactobacillales</taxon>
        <taxon>Streptococcaceae</taxon>
        <taxon>Streptococcus</taxon>
        <taxon>Streptococcus mitis group</taxon>
    </lineage>
</organism>
<dbReference type="SUPFAM" id="SSF47413">
    <property type="entry name" value="lambda repressor-like DNA-binding domains"/>
    <property type="match status" value="1"/>
</dbReference>
<dbReference type="InterPro" id="IPR010982">
    <property type="entry name" value="Lambda_DNA-bd_dom_sf"/>
</dbReference>
<dbReference type="Pfam" id="PF18710">
    <property type="entry name" value="ComR_TPR"/>
    <property type="match status" value="1"/>
</dbReference>
<evidence type="ECO:0000259" key="1">
    <source>
        <dbReference type="PROSITE" id="PS50943"/>
    </source>
</evidence>
<dbReference type="AlphaFoldDB" id="A0A081Q4E9"/>
<comment type="caution">
    <text evidence="2">The sequence shown here is derived from an EMBL/GenBank/DDBJ whole genome shotgun (WGS) entry which is preliminary data.</text>
</comment>
<feature type="domain" description="HTH cro/C1-type" evidence="1">
    <location>
        <begin position="7"/>
        <end position="62"/>
    </location>
</feature>
<evidence type="ECO:0000313" key="3">
    <source>
        <dbReference type="Proteomes" id="UP000028090"/>
    </source>
</evidence>
<dbReference type="Proteomes" id="UP000028090">
    <property type="component" value="Unassembled WGS sequence"/>
</dbReference>
<dbReference type="Gene3D" id="1.25.40.10">
    <property type="entry name" value="Tetratricopeptide repeat domain"/>
    <property type="match status" value="1"/>
</dbReference>
<dbReference type="InterPro" id="IPR011990">
    <property type="entry name" value="TPR-like_helical_dom_sf"/>
</dbReference>
<dbReference type="OrthoDB" id="2233180at2"/>
<dbReference type="GO" id="GO:0003677">
    <property type="term" value="F:DNA binding"/>
    <property type="evidence" value="ECO:0007669"/>
    <property type="project" value="InterPro"/>
</dbReference>